<evidence type="ECO:0000256" key="2">
    <source>
        <dbReference type="ARBA" id="ARBA00023002"/>
    </source>
</evidence>
<dbReference type="NCBIfam" id="TIGR01409">
    <property type="entry name" value="TAT_signal_seq"/>
    <property type="match status" value="1"/>
</dbReference>
<evidence type="ECO:0000256" key="3">
    <source>
        <dbReference type="RuleBase" id="RU000363"/>
    </source>
</evidence>
<dbReference type="InterPro" id="IPR019546">
    <property type="entry name" value="TAT_signal_bac_arc"/>
</dbReference>
<dbReference type="InterPro" id="IPR002347">
    <property type="entry name" value="SDR_fam"/>
</dbReference>
<evidence type="ECO:0000256" key="4">
    <source>
        <dbReference type="SAM" id="SignalP"/>
    </source>
</evidence>
<dbReference type="Gene3D" id="3.40.50.720">
    <property type="entry name" value="NAD(P)-binding Rossmann-like Domain"/>
    <property type="match status" value="1"/>
</dbReference>
<evidence type="ECO:0000313" key="6">
    <source>
        <dbReference type="Proteomes" id="UP001163328"/>
    </source>
</evidence>
<dbReference type="Pfam" id="PF00106">
    <property type="entry name" value="adh_short"/>
    <property type="match status" value="1"/>
</dbReference>
<dbReference type="RefSeq" id="WP_264435038.1">
    <property type="nucleotide sequence ID" value="NZ_CP081495.1"/>
</dbReference>
<dbReference type="PRINTS" id="PR00080">
    <property type="entry name" value="SDRFAMILY"/>
</dbReference>
<keyword evidence="4" id="KW-0732">Signal</keyword>
<proteinExistence type="inferred from homology"/>
<dbReference type="PROSITE" id="PS51318">
    <property type="entry name" value="TAT"/>
    <property type="match status" value="1"/>
</dbReference>
<organism evidence="5 6">
    <name type="scientific">Flavobacterium agricola</name>
    <dbReference type="NCBI Taxonomy" id="2870839"/>
    <lineage>
        <taxon>Bacteria</taxon>
        <taxon>Pseudomonadati</taxon>
        <taxon>Bacteroidota</taxon>
        <taxon>Flavobacteriia</taxon>
        <taxon>Flavobacteriales</taxon>
        <taxon>Flavobacteriaceae</taxon>
        <taxon>Flavobacterium</taxon>
    </lineage>
</organism>
<name>A0ABY6M1Q8_9FLAO</name>
<dbReference type="EMBL" id="CP081495">
    <property type="protein sequence ID" value="UYW02480.1"/>
    <property type="molecule type" value="Genomic_DNA"/>
</dbReference>
<dbReference type="InterPro" id="IPR020904">
    <property type="entry name" value="Sc_DH/Rdtase_CS"/>
</dbReference>
<feature type="chain" id="PRO_5046722389" evidence="4">
    <location>
        <begin position="36"/>
        <end position="322"/>
    </location>
</feature>
<sequence>MKDSENKNSRRDFMKKAGLASAGIMAAGVPLSAHASEKERKKDQVTKVAVITGAARGIGRATAIDLAKQGVDIWGIDILGKISDFAKYDPATDQDILETKKQVEAIGVKFNYSKADIRDLNRLKEVAEEIKSKYKHIDYLVANAGLQTFSKILDSQTQDWADILDVNVIGTAHSIIAFAPLMIPNKKGKIVIVGSTQGMRGMWNGAAYSASKWAVVGLAKSAAIELGEYNINVNVVVPGLIYTKMSRNLKRMQVAMGPGYENAQVTEKEVEETLRKKDVLGVPWLTAEEVSPVISFLCSDAANKITGAVYDVAAGTSTVYTS</sequence>
<dbReference type="CDD" id="cd05233">
    <property type="entry name" value="SDR_c"/>
    <property type="match status" value="1"/>
</dbReference>
<evidence type="ECO:0000256" key="1">
    <source>
        <dbReference type="ARBA" id="ARBA00006484"/>
    </source>
</evidence>
<protein>
    <submittedName>
        <fullName evidence="5">SDR family oxidoreductase</fullName>
    </submittedName>
</protein>
<dbReference type="PRINTS" id="PR00081">
    <property type="entry name" value="GDHRDH"/>
</dbReference>
<comment type="similarity">
    <text evidence="1 3">Belongs to the short-chain dehydrogenases/reductases (SDR) family.</text>
</comment>
<accession>A0ABY6M1Q8</accession>
<gene>
    <name evidence="5" type="ORF">K5I29_06240</name>
</gene>
<keyword evidence="2" id="KW-0560">Oxidoreductase</keyword>
<dbReference type="Proteomes" id="UP001163328">
    <property type="component" value="Chromosome"/>
</dbReference>
<dbReference type="PANTHER" id="PTHR42760">
    <property type="entry name" value="SHORT-CHAIN DEHYDROGENASES/REDUCTASES FAMILY MEMBER"/>
    <property type="match status" value="1"/>
</dbReference>
<dbReference type="PROSITE" id="PS00061">
    <property type="entry name" value="ADH_SHORT"/>
    <property type="match status" value="1"/>
</dbReference>
<dbReference type="InterPro" id="IPR006311">
    <property type="entry name" value="TAT_signal"/>
</dbReference>
<dbReference type="PANTHER" id="PTHR42760:SF37">
    <property type="entry name" value="CLAVALDEHYDE DEHYDROGENASE"/>
    <property type="match status" value="1"/>
</dbReference>
<evidence type="ECO:0000313" key="5">
    <source>
        <dbReference type="EMBL" id="UYW02480.1"/>
    </source>
</evidence>
<keyword evidence="6" id="KW-1185">Reference proteome</keyword>
<feature type="signal peptide" evidence="4">
    <location>
        <begin position="1"/>
        <end position="35"/>
    </location>
</feature>
<reference evidence="5" key="1">
    <citation type="submission" date="2021-08" db="EMBL/GenBank/DDBJ databases">
        <title>Flavobacterium sp. strain CC-SYL302.</title>
        <authorList>
            <person name="Lin S.-Y."/>
            <person name="Lee T.-H."/>
            <person name="Young C.-C."/>
        </authorList>
    </citation>
    <scope>NUCLEOTIDE SEQUENCE</scope>
    <source>
        <strain evidence="5">CC-SYL302</strain>
    </source>
</reference>
<dbReference type="InterPro" id="IPR036291">
    <property type="entry name" value="NAD(P)-bd_dom_sf"/>
</dbReference>
<dbReference type="SUPFAM" id="SSF51735">
    <property type="entry name" value="NAD(P)-binding Rossmann-fold domains"/>
    <property type="match status" value="1"/>
</dbReference>